<dbReference type="PANTHER" id="PTHR43863:SF2">
    <property type="entry name" value="MALTASE-GLUCOAMYLASE"/>
    <property type="match status" value="1"/>
</dbReference>
<dbReference type="SUPFAM" id="SSF74650">
    <property type="entry name" value="Galactose mutarotase-like"/>
    <property type="match status" value="1"/>
</dbReference>
<feature type="domain" description="Glycosyl hydrolase family 31 C-terminal" evidence="6">
    <location>
        <begin position="677"/>
        <end position="725"/>
    </location>
</feature>
<proteinExistence type="inferred from homology"/>
<evidence type="ECO:0000259" key="3">
    <source>
        <dbReference type="Pfam" id="PF01055"/>
    </source>
</evidence>
<dbReference type="InterPro" id="IPR051816">
    <property type="entry name" value="Glycosyl_Hydrolase_31"/>
</dbReference>
<feature type="domain" description="Glycoside hydrolase family 31 N-terminal" evidence="4">
    <location>
        <begin position="49"/>
        <end position="207"/>
    </location>
</feature>
<dbReference type="InterPro" id="IPR011013">
    <property type="entry name" value="Gal_mutarotase_sf_dom"/>
</dbReference>
<dbReference type="InterPro" id="IPR033403">
    <property type="entry name" value="DUF5110"/>
</dbReference>
<name>A0A0P0M5I4_PHOVU</name>
<dbReference type="CDD" id="cd06591">
    <property type="entry name" value="GH31_xylosidase_XylS"/>
    <property type="match status" value="1"/>
</dbReference>
<dbReference type="InterPro" id="IPR025887">
    <property type="entry name" value="Glyco_hydro_31_N_dom"/>
</dbReference>
<dbReference type="InterPro" id="IPR000322">
    <property type="entry name" value="Glyco_hydro_31_TIM"/>
</dbReference>
<dbReference type="Pfam" id="PF13802">
    <property type="entry name" value="Gal_mutarotas_2"/>
    <property type="match status" value="1"/>
</dbReference>
<dbReference type="EMBL" id="CP013020">
    <property type="protein sequence ID" value="ALK86472.1"/>
    <property type="molecule type" value="Genomic_DNA"/>
</dbReference>
<dbReference type="SUPFAM" id="SSF51445">
    <property type="entry name" value="(Trans)glycosidases"/>
    <property type="match status" value="1"/>
</dbReference>
<dbReference type="GO" id="GO:0005975">
    <property type="term" value="P:carbohydrate metabolic process"/>
    <property type="evidence" value="ECO:0007669"/>
    <property type="project" value="InterPro"/>
</dbReference>
<dbReference type="AlphaFoldDB" id="A0A0P0M5I4"/>
<dbReference type="Proteomes" id="UP000061587">
    <property type="component" value="Chromosome"/>
</dbReference>
<dbReference type="InterPro" id="IPR017853">
    <property type="entry name" value="GH"/>
</dbReference>
<evidence type="ECO:0000313" key="7">
    <source>
        <dbReference type="EMBL" id="ALK86472.1"/>
    </source>
</evidence>
<sequence length="826" mass="94653">MITNIKLEFMKRELIFTFCCLLTTLVWSQEYQRTETGIKASIFGKKIDVEVQWFNANSLRVLKMPHGQSVDKKSLSVIARPEKTALKVSTSEDGNIVMKSRLLTVKLDTKTGVLIYETRNGMPLLKELENVKAFIPVNDAGRATYSVYQSFKTDKDEGLYGLGQLQNGQMMQRGIEKYLVQGNTEDVTPVFQSTKGYGVFWDNYAGTMYVDNEEETSFRSDVGDCIDYYFMYGGSADGVIAQIRLLTGSVPMMPLWSYGFMQSKERYKSQDEVVSVVKKYRELGIPLDCIIQDWQYWGSNYLWNAMEFLNYEYRDPKRMIDEVHGLNAHMMISIWSSFGPKTKPFKELEKEGLLMDMATWPESGVEGWPPNFDYPSGVKVYDPYHPKARDIYWNYLNKGIFQLGMDGWWMDSTEPDHFNPKDSDFDRQTYSGSFRSVRNAFPLVTVGGVSDHQRALTRDKRVIILTRSGFLGQQRYGSNVWTGDVGSSWDMFRRQITAGLNFSLTGMPHWNTDLGGFFAGSYNNSLGGGTATKNPMFHELYVRWAQFGVFCPMMRSHGADAPREIFLYGKAGEPVYDALVDAIKLRYSLMPYIYSTSWEVSHRNSTFMRALFMDFLSDPKTWNMGSEYMFGSSFLVAPVLHAQYTPEQAQQILKENEGWGCKAQESDIPLLSVDFTQSKEMELYLPAGSQWYDFWTNEVAEGGQKLKVTTVFNRIPLYVRAGSIVPLGPDVQYVTEKKWDNLKVCVYPGADGNFVLYEDEGNNYNYENGAYTEIPMTWNDAKRTLTIDARRGCYEGMLDERKFTVRMPDGSEKTVLYKGKKINVKF</sequence>
<evidence type="ECO:0000256" key="1">
    <source>
        <dbReference type="ARBA" id="ARBA00007806"/>
    </source>
</evidence>
<dbReference type="InterPro" id="IPR048395">
    <property type="entry name" value="Glyco_hydro_31_C"/>
</dbReference>
<dbReference type="Gene3D" id="2.60.40.1180">
    <property type="entry name" value="Golgi alpha-mannosidase II"/>
    <property type="match status" value="2"/>
</dbReference>
<organism evidence="7 8">
    <name type="scientific">Phocaeicola vulgatus</name>
    <name type="common">Bacteroides vulgatus</name>
    <dbReference type="NCBI Taxonomy" id="821"/>
    <lineage>
        <taxon>Bacteria</taxon>
        <taxon>Pseudomonadati</taxon>
        <taxon>Bacteroidota</taxon>
        <taxon>Bacteroidia</taxon>
        <taxon>Bacteroidales</taxon>
        <taxon>Bacteroidaceae</taxon>
        <taxon>Phocaeicola</taxon>
    </lineage>
</organism>
<dbReference type="Gene3D" id="3.20.20.80">
    <property type="entry name" value="Glycosidases"/>
    <property type="match status" value="1"/>
</dbReference>
<dbReference type="PANTHER" id="PTHR43863">
    <property type="entry name" value="HYDROLASE, PUTATIVE (AFU_ORTHOLOGUE AFUA_1G03140)-RELATED"/>
    <property type="match status" value="1"/>
</dbReference>
<dbReference type="SUPFAM" id="SSF51011">
    <property type="entry name" value="Glycosyl hydrolase domain"/>
    <property type="match status" value="2"/>
</dbReference>
<keyword evidence="2" id="KW-0378">Hydrolase</keyword>
<evidence type="ECO:0000259" key="5">
    <source>
        <dbReference type="Pfam" id="PF17137"/>
    </source>
</evidence>
<reference evidence="7 8" key="2">
    <citation type="journal article" date="2016" name="Genome Biol. Evol.">
        <title>Extensive mobilome-driven genome diversification in mouse gut-associated Bacteroides vulgatus mpk.</title>
        <authorList>
            <person name="Lange A."/>
            <person name="Beier S."/>
            <person name="Steimle A."/>
            <person name="Autenrieth I.B."/>
            <person name="Huson D.H."/>
            <person name="Frick J.S."/>
        </authorList>
    </citation>
    <scope>NUCLEOTIDE SEQUENCE [LARGE SCALE GENOMIC DNA]</scope>
    <source>
        <strain evidence="8">mpk</strain>
    </source>
</reference>
<protein>
    <submittedName>
        <fullName evidence="7">Alpha-xylosidase</fullName>
    </submittedName>
</protein>
<comment type="similarity">
    <text evidence="1 2">Belongs to the glycosyl hydrolase 31 family.</text>
</comment>
<feature type="domain" description="Glycosyl hydrolase family 31 C-terminal" evidence="6">
    <location>
        <begin position="605"/>
        <end position="643"/>
    </location>
</feature>
<evidence type="ECO:0000313" key="8">
    <source>
        <dbReference type="Proteomes" id="UP000061587"/>
    </source>
</evidence>
<feature type="domain" description="DUF5110" evidence="5">
    <location>
        <begin position="742"/>
        <end position="807"/>
    </location>
</feature>
<keyword evidence="2" id="KW-0326">Glycosidase</keyword>
<dbReference type="PATRIC" id="fig|821.40.peg.4695"/>
<dbReference type="Pfam" id="PF17137">
    <property type="entry name" value="DUF5110"/>
    <property type="match status" value="1"/>
</dbReference>
<dbReference type="Pfam" id="PF01055">
    <property type="entry name" value="Glyco_hydro_31_2nd"/>
    <property type="match status" value="1"/>
</dbReference>
<dbReference type="GO" id="GO:0004553">
    <property type="term" value="F:hydrolase activity, hydrolyzing O-glycosyl compounds"/>
    <property type="evidence" value="ECO:0007669"/>
    <property type="project" value="InterPro"/>
</dbReference>
<dbReference type="CDD" id="cd14752">
    <property type="entry name" value="GH31_N"/>
    <property type="match status" value="1"/>
</dbReference>
<dbReference type="Gene3D" id="2.60.40.1760">
    <property type="entry name" value="glycosyl hydrolase (family 31)"/>
    <property type="match status" value="1"/>
</dbReference>
<evidence type="ECO:0000259" key="6">
    <source>
        <dbReference type="Pfam" id="PF21365"/>
    </source>
</evidence>
<evidence type="ECO:0000256" key="2">
    <source>
        <dbReference type="RuleBase" id="RU361185"/>
    </source>
</evidence>
<dbReference type="Pfam" id="PF21365">
    <property type="entry name" value="Glyco_hydro_31_3rd"/>
    <property type="match status" value="2"/>
</dbReference>
<dbReference type="GO" id="GO:0030246">
    <property type="term" value="F:carbohydrate binding"/>
    <property type="evidence" value="ECO:0007669"/>
    <property type="project" value="InterPro"/>
</dbReference>
<dbReference type="InterPro" id="IPR013780">
    <property type="entry name" value="Glyco_hydro_b"/>
</dbReference>
<gene>
    <name evidence="7" type="ORF">BvMPK_3915</name>
</gene>
<accession>A0A0P0M5I4</accession>
<feature type="domain" description="Glycoside hydrolase family 31 TIM barrel" evidence="3">
    <location>
        <begin position="251"/>
        <end position="595"/>
    </location>
</feature>
<evidence type="ECO:0000259" key="4">
    <source>
        <dbReference type="Pfam" id="PF13802"/>
    </source>
</evidence>
<reference evidence="8" key="1">
    <citation type="submission" date="2015-10" db="EMBL/GenBank/DDBJ databases">
        <title>Extensive mobilome-driven genome diversification in gut-associated Bacteroides vulgatus mpk.</title>
        <authorList>
            <person name="Beier S."/>
            <person name="Lange A."/>
            <person name="Huson D.H."/>
            <person name="Frick J.-S."/>
            <person name="Autenrieth I.B."/>
        </authorList>
    </citation>
    <scope>NUCLEOTIDE SEQUENCE [LARGE SCALE GENOMIC DNA]</scope>
    <source>
        <strain evidence="8">mpk</strain>
    </source>
</reference>